<protein>
    <submittedName>
        <fullName evidence="1">Uncharacterized protein</fullName>
    </submittedName>
</protein>
<keyword evidence="2" id="KW-1185">Reference proteome</keyword>
<gene>
    <name evidence="1" type="ORF">QBC46DRAFT_440464</name>
</gene>
<dbReference type="AlphaFoldDB" id="A0AAN6S3G8"/>
<evidence type="ECO:0000313" key="1">
    <source>
        <dbReference type="EMBL" id="KAK3938466.1"/>
    </source>
</evidence>
<accession>A0AAN6S3G8</accession>
<reference evidence="2" key="1">
    <citation type="journal article" date="2023" name="Mol. Phylogenet. Evol.">
        <title>Genome-scale phylogeny and comparative genomics of the fungal order Sordariales.</title>
        <authorList>
            <person name="Hensen N."/>
            <person name="Bonometti L."/>
            <person name="Westerberg I."/>
            <person name="Brannstrom I.O."/>
            <person name="Guillou S."/>
            <person name="Cros-Aarteil S."/>
            <person name="Calhoun S."/>
            <person name="Haridas S."/>
            <person name="Kuo A."/>
            <person name="Mondo S."/>
            <person name="Pangilinan J."/>
            <person name="Riley R."/>
            <person name="LaButti K."/>
            <person name="Andreopoulos B."/>
            <person name="Lipzen A."/>
            <person name="Chen C."/>
            <person name="Yan M."/>
            <person name="Daum C."/>
            <person name="Ng V."/>
            <person name="Clum A."/>
            <person name="Steindorff A."/>
            <person name="Ohm R.A."/>
            <person name="Martin F."/>
            <person name="Silar P."/>
            <person name="Natvig D.O."/>
            <person name="Lalanne C."/>
            <person name="Gautier V."/>
            <person name="Ament-Velasquez S.L."/>
            <person name="Kruys A."/>
            <person name="Hutchinson M.I."/>
            <person name="Powell A.J."/>
            <person name="Barry K."/>
            <person name="Miller A.N."/>
            <person name="Grigoriev I.V."/>
            <person name="Debuchy R."/>
            <person name="Gladieux P."/>
            <person name="Hiltunen Thoren M."/>
            <person name="Johannesson H."/>
        </authorList>
    </citation>
    <scope>NUCLEOTIDE SEQUENCE [LARGE SCALE GENOMIC DNA]</scope>
    <source>
        <strain evidence="2">CBS 340.73</strain>
    </source>
</reference>
<proteinExistence type="predicted"/>
<organism evidence="1 2">
    <name type="scientific">Diplogelasinospora grovesii</name>
    <dbReference type="NCBI Taxonomy" id="303347"/>
    <lineage>
        <taxon>Eukaryota</taxon>
        <taxon>Fungi</taxon>
        <taxon>Dikarya</taxon>
        <taxon>Ascomycota</taxon>
        <taxon>Pezizomycotina</taxon>
        <taxon>Sordariomycetes</taxon>
        <taxon>Sordariomycetidae</taxon>
        <taxon>Sordariales</taxon>
        <taxon>Diplogelasinosporaceae</taxon>
        <taxon>Diplogelasinospora</taxon>
    </lineage>
</organism>
<comment type="caution">
    <text evidence="1">The sequence shown here is derived from an EMBL/GenBank/DDBJ whole genome shotgun (WGS) entry which is preliminary data.</text>
</comment>
<sequence length="297" mass="32620">MASSTPLHGPRAVSNQAQILVIIDKVVARTELSVIHRQTAKLLSYVCSPKLDIGAFADLPISVDVDHTGAGMLNIGTNSHWIHENATLSGGITCGRMYNDMETFISCDVTLPTSVLLRLQANSLGPYPVLLLLQTPMHETAMRTDTTFMIGDGDPHQNFFHQQVSQNMNCAAADRCSIETGKDTSFSIGWWASADALSWLSGGFSVEQTWEVTESWKCDGQRDQTVCVWCSNGYTSYRVRNEWKNVDCGDSYLGDPFIMYSPNTDNPGGGNYCVIGDQYCRSQGAGYWDYNTRAGGP</sequence>
<name>A0AAN6S3G8_9PEZI</name>
<evidence type="ECO:0000313" key="2">
    <source>
        <dbReference type="Proteomes" id="UP001303473"/>
    </source>
</evidence>
<dbReference type="EMBL" id="MU853829">
    <property type="protein sequence ID" value="KAK3938466.1"/>
    <property type="molecule type" value="Genomic_DNA"/>
</dbReference>
<dbReference type="Proteomes" id="UP001303473">
    <property type="component" value="Unassembled WGS sequence"/>
</dbReference>